<dbReference type="InterPro" id="IPR024711">
    <property type="entry name" value="Catalase_clade1/3"/>
</dbReference>
<gene>
    <name evidence="16" type="primary">katA</name>
    <name evidence="16" type="ORF">NCTC13492_00052</name>
    <name evidence="15" type="ORF">SAMN05421542_4283</name>
</gene>
<dbReference type="InterPro" id="IPR040333">
    <property type="entry name" value="Catalase_3"/>
</dbReference>
<dbReference type="Pfam" id="PF06628">
    <property type="entry name" value="Catalase-rel"/>
    <property type="match status" value="1"/>
</dbReference>
<keyword evidence="4 13" id="KW-0575">Peroxidase</keyword>
<keyword evidence="5 12" id="KW-0349">Heme</keyword>
<dbReference type="Pfam" id="PF00199">
    <property type="entry name" value="Catalase"/>
    <property type="match status" value="1"/>
</dbReference>
<dbReference type="SMART" id="SM01060">
    <property type="entry name" value="Catalase"/>
    <property type="match status" value="1"/>
</dbReference>
<sequence length="517" mass="59770">MIISTFTVRFRKYENNYSNHQYMDSKKLTLSNGAPYFEHQDSQTVGPRGPVLLQDFVLQENLAHFVRERIPERIVHAKGSGAYGTFTVTHDISQYTKAKLFSKVGNSCRMFARFSTVGGEKGSADTARDPRGFALKFYTEDGNWDLVGNNTPVFFIKDAKKFPDFIHTQKRLPRTNLKSATMMWDFWSLNPESLHQVLILMSDRGTPYGYRHMHGFGSHTFSMINDKNERVWVKFHFKTKQGVKNFTDEDAVKMAGENPDFAQEDLCNAIENGDFPKWTMYIQVMTEEQAKDFRWNPFDVTKVWFHDDFPLIEVGEMELNEVPVNYFAHVEQSTFSPSSLINGISFSPDKMLQGRLFSYPDAHRYRVGVNAHQLEVNRCPFAVNNYQRDGYMADSSQYQDKPNYYPNSFDDIKPDVSYKNHEYELDSAHVANYNRNDNDSDHYTQPGLLYSKAMNAEDRDNLIKNIIGSMKGITGPKREEIINRQLCHFFRANIELGMKVASQLNINIDANMMNHSK</sequence>
<dbReference type="InterPro" id="IPR020835">
    <property type="entry name" value="Catalase_sf"/>
</dbReference>
<comment type="similarity">
    <text evidence="2 13">Belongs to the catalase family.</text>
</comment>
<feature type="active site" evidence="11">
    <location>
        <position position="76"/>
    </location>
</feature>
<dbReference type="InterPro" id="IPR024708">
    <property type="entry name" value="Catalase_AS"/>
</dbReference>
<keyword evidence="17" id="KW-1185">Reference proteome</keyword>
<evidence type="ECO:0000313" key="16">
    <source>
        <dbReference type="EMBL" id="SQB26388.1"/>
    </source>
</evidence>
<evidence type="ECO:0000256" key="9">
    <source>
        <dbReference type="ARBA" id="ARBA00023324"/>
    </source>
</evidence>
<feature type="active site" evidence="11">
    <location>
        <position position="149"/>
    </location>
</feature>
<feature type="domain" description="Catalase core" evidence="14">
    <location>
        <begin position="29"/>
        <end position="413"/>
    </location>
</feature>
<evidence type="ECO:0000313" key="15">
    <source>
        <dbReference type="EMBL" id="SDJ74211.1"/>
    </source>
</evidence>
<dbReference type="SUPFAM" id="SSF56634">
    <property type="entry name" value="Heme-dependent catalase-like"/>
    <property type="match status" value="1"/>
</dbReference>
<dbReference type="STRING" id="445960.SAMN05421542_4283"/>
<dbReference type="EC" id="1.11.1.6" evidence="3 13"/>
<dbReference type="PROSITE" id="PS51402">
    <property type="entry name" value="CATALASE_3"/>
    <property type="match status" value="1"/>
</dbReference>
<dbReference type="GO" id="GO:0046872">
    <property type="term" value="F:metal ion binding"/>
    <property type="evidence" value="ECO:0007669"/>
    <property type="project" value="UniProtKB-KW"/>
</dbReference>
<dbReference type="PRINTS" id="PR00067">
    <property type="entry name" value="CATALASE"/>
</dbReference>
<keyword evidence="7 13" id="KW-0560">Oxidoreductase</keyword>
<keyword evidence="9 13" id="KW-0376">Hydrogen peroxide</keyword>
<evidence type="ECO:0000259" key="14">
    <source>
        <dbReference type="SMART" id="SM01060"/>
    </source>
</evidence>
<dbReference type="FunFam" id="2.40.180.10:FF:000001">
    <property type="entry name" value="Catalase"/>
    <property type="match status" value="1"/>
</dbReference>
<protein>
    <recommendedName>
        <fullName evidence="3 13">Catalase</fullName>
        <ecNumber evidence="3 13">1.11.1.6</ecNumber>
    </recommendedName>
</protein>
<evidence type="ECO:0000256" key="4">
    <source>
        <dbReference type="ARBA" id="ARBA00022559"/>
    </source>
</evidence>
<accession>A0A2X2VCV6</accession>
<dbReference type="InterPro" id="IPR018028">
    <property type="entry name" value="Catalase"/>
</dbReference>
<reference evidence="16 18" key="2">
    <citation type="submission" date="2018-06" db="EMBL/GenBank/DDBJ databases">
        <authorList>
            <consortium name="Pathogen Informatics"/>
            <person name="Doyle S."/>
        </authorList>
    </citation>
    <scope>NUCLEOTIDE SEQUENCE [LARGE SCALE GENOMIC DNA]</scope>
    <source>
        <strain evidence="16 18">NCTC13492</strain>
    </source>
</reference>
<dbReference type="PIRSF" id="PIRSF038928">
    <property type="entry name" value="Catalase_clade1-3"/>
    <property type="match status" value="1"/>
</dbReference>
<feature type="binding site" description="axial binding residue" evidence="12">
    <location>
        <position position="359"/>
    </location>
    <ligand>
        <name>heme</name>
        <dbReference type="ChEBI" id="CHEBI:30413"/>
    </ligand>
    <ligandPart>
        <name>Fe</name>
        <dbReference type="ChEBI" id="CHEBI:18248"/>
    </ligandPart>
</feature>
<dbReference type="PANTHER" id="PTHR11465">
    <property type="entry name" value="CATALASE"/>
    <property type="match status" value="1"/>
</dbReference>
<dbReference type="Proteomes" id="UP000251670">
    <property type="component" value="Unassembled WGS sequence"/>
</dbReference>
<dbReference type="GO" id="GO:0042542">
    <property type="term" value="P:response to hydrogen peroxide"/>
    <property type="evidence" value="ECO:0007669"/>
    <property type="project" value="TreeGrafter"/>
</dbReference>
<name>A0A2X2VCV6_CHRJE</name>
<evidence type="ECO:0000256" key="6">
    <source>
        <dbReference type="ARBA" id="ARBA00022723"/>
    </source>
</evidence>
<dbReference type="EMBL" id="UAWB01000001">
    <property type="protein sequence ID" value="SQB26388.1"/>
    <property type="molecule type" value="Genomic_DNA"/>
</dbReference>
<dbReference type="InterPro" id="IPR010582">
    <property type="entry name" value="Catalase_immune_responsive"/>
</dbReference>
<proteinExistence type="inferred from homology"/>
<dbReference type="PROSITE" id="PS00437">
    <property type="entry name" value="CATALASE_1"/>
    <property type="match status" value="1"/>
</dbReference>
<evidence type="ECO:0000256" key="10">
    <source>
        <dbReference type="ARBA" id="ARBA00049254"/>
    </source>
</evidence>
<evidence type="ECO:0000256" key="2">
    <source>
        <dbReference type="ARBA" id="ARBA00005329"/>
    </source>
</evidence>
<dbReference type="InterPro" id="IPR002226">
    <property type="entry name" value="Catalase_haem_BS"/>
</dbReference>
<dbReference type="CDD" id="cd08156">
    <property type="entry name" value="catalase_clade_3"/>
    <property type="match status" value="1"/>
</dbReference>
<dbReference type="Proteomes" id="UP000199426">
    <property type="component" value="Unassembled WGS sequence"/>
</dbReference>
<keyword evidence="8 12" id="KW-0408">Iron</keyword>
<evidence type="ECO:0000256" key="13">
    <source>
        <dbReference type="RuleBase" id="RU000498"/>
    </source>
</evidence>
<dbReference type="GO" id="GO:0042744">
    <property type="term" value="P:hydrogen peroxide catabolic process"/>
    <property type="evidence" value="ECO:0007669"/>
    <property type="project" value="UniProtKB-KW"/>
</dbReference>
<comment type="cofactor">
    <cofactor evidence="1 12">
        <name>heme</name>
        <dbReference type="ChEBI" id="CHEBI:30413"/>
    </cofactor>
</comment>
<dbReference type="PROSITE" id="PS00438">
    <property type="entry name" value="CATALASE_2"/>
    <property type="match status" value="1"/>
</dbReference>
<reference evidence="15 17" key="1">
    <citation type="submission" date="2016-10" db="EMBL/GenBank/DDBJ databases">
        <authorList>
            <person name="Varghese N."/>
            <person name="Submissions S."/>
        </authorList>
    </citation>
    <scope>NUCLEOTIDE SEQUENCE [LARGE SCALE GENOMIC DNA]</scope>
    <source>
        <strain evidence="15 17">DSM 19299</strain>
    </source>
</reference>
<evidence type="ECO:0000313" key="18">
    <source>
        <dbReference type="Proteomes" id="UP000251670"/>
    </source>
</evidence>
<dbReference type="Gene3D" id="2.40.180.10">
    <property type="entry name" value="Catalase core domain"/>
    <property type="match status" value="1"/>
</dbReference>
<evidence type="ECO:0000256" key="5">
    <source>
        <dbReference type="ARBA" id="ARBA00022617"/>
    </source>
</evidence>
<dbReference type="EMBL" id="FNEG01000008">
    <property type="protein sequence ID" value="SDJ74211.1"/>
    <property type="molecule type" value="Genomic_DNA"/>
</dbReference>
<dbReference type="GO" id="GO:0004096">
    <property type="term" value="F:catalase activity"/>
    <property type="evidence" value="ECO:0007669"/>
    <property type="project" value="UniProtKB-EC"/>
</dbReference>
<dbReference type="InterPro" id="IPR011614">
    <property type="entry name" value="Catalase_core"/>
</dbReference>
<evidence type="ECO:0000256" key="8">
    <source>
        <dbReference type="ARBA" id="ARBA00023004"/>
    </source>
</evidence>
<keyword evidence="6 12" id="KW-0479">Metal-binding</keyword>
<evidence type="ECO:0000256" key="3">
    <source>
        <dbReference type="ARBA" id="ARBA00012314"/>
    </source>
</evidence>
<dbReference type="AlphaFoldDB" id="A0A2X2VCV6"/>
<evidence type="ECO:0000256" key="11">
    <source>
        <dbReference type="PIRSR" id="PIRSR038928-1"/>
    </source>
</evidence>
<evidence type="ECO:0000256" key="1">
    <source>
        <dbReference type="ARBA" id="ARBA00001971"/>
    </source>
</evidence>
<dbReference type="PANTHER" id="PTHR11465:SF9">
    <property type="entry name" value="CATALASE"/>
    <property type="match status" value="1"/>
</dbReference>
<organism evidence="16 18">
    <name type="scientific">Chryseobacterium jejuense</name>
    <dbReference type="NCBI Taxonomy" id="445960"/>
    <lineage>
        <taxon>Bacteria</taxon>
        <taxon>Pseudomonadati</taxon>
        <taxon>Bacteroidota</taxon>
        <taxon>Flavobacteriia</taxon>
        <taxon>Flavobacteriales</taxon>
        <taxon>Weeksellaceae</taxon>
        <taxon>Chryseobacterium group</taxon>
        <taxon>Chryseobacterium</taxon>
    </lineage>
</organism>
<evidence type="ECO:0000256" key="7">
    <source>
        <dbReference type="ARBA" id="ARBA00023002"/>
    </source>
</evidence>
<dbReference type="GO" id="GO:0020037">
    <property type="term" value="F:heme binding"/>
    <property type="evidence" value="ECO:0007669"/>
    <property type="project" value="InterPro"/>
</dbReference>
<comment type="catalytic activity">
    <reaction evidence="10 13">
        <text>2 H2O2 = O2 + 2 H2O</text>
        <dbReference type="Rhea" id="RHEA:20309"/>
        <dbReference type="ChEBI" id="CHEBI:15377"/>
        <dbReference type="ChEBI" id="CHEBI:15379"/>
        <dbReference type="ChEBI" id="CHEBI:16240"/>
        <dbReference type="EC" id="1.11.1.6"/>
    </reaction>
</comment>
<evidence type="ECO:0000256" key="12">
    <source>
        <dbReference type="PIRSR" id="PIRSR038928-2"/>
    </source>
</evidence>
<evidence type="ECO:0000313" key="17">
    <source>
        <dbReference type="Proteomes" id="UP000199426"/>
    </source>
</evidence>
<dbReference type="GO" id="GO:0005737">
    <property type="term" value="C:cytoplasm"/>
    <property type="evidence" value="ECO:0007669"/>
    <property type="project" value="TreeGrafter"/>
</dbReference>